<proteinExistence type="predicted"/>
<feature type="transmembrane region" description="Helical" evidence="2">
    <location>
        <begin position="101"/>
        <end position="121"/>
    </location>
</feature>
<gene>
    <name evidence="4" type="ORF">AB0E65_10460</name>
</gene>
<feature type="compositionally biased region" description="Polar residues" evidence="1">
    <location>
        <begin position="55"/>
        <end position="66"/>
    </location>
</feature>
<evidence type="ECO:0000259" key="3">
    <source>
        <dbReference type="Pfam" id="PF13360"/>
    </source>
</evidence>
<reference evidence="4 5" key="1">
    <citation type="submission" date="2024-06" db="EMBL/GenBank/DDBJ databases">
        <title>The Natural Products Discovery Center: Release of the First 8490 Sequenced Strains for Exploring Actinobacteria Biosynthetic Diversity.</title>
        <authorList>
            <person name="Kalkreuter E."/>
            <person name="Kautsar S.A."/>
            <person name="Yang D."/>
            <person name="Bader C.D."/>
            <person name="Teijaro C.N."/>
            <person name="Fluegel L."/>
            <person name="Davis C.M."/>
            <person name="Simpson J.R."/>
            <person name="Lauterbach L."/>
            <person name="Steele A.D."/>
            <person name="Gui C."/>
            <person name="Meng S."/>
            <person name="Li G."/>
            <person name="Viehrig K."/>
            <person name="Ye F."/>
            <person name="Su P."/>
            <person name="Kiefer A.F."/>
            <person name="Nichols A."/>
            <person name="Cepeda A.J."/>
            <person name="Yan W."/>
            <person name="Fan B."/>
            <person name="Jiang Y."/>
            <person name="Adhikari A."/>
            <person name="Zheng C.-J."/>
            <person name="Schuster L."/>
            <person name="Cowan T.M."/>
            <person name="Smanski M.J."/>
            <person name="Chevrette M.G."/>
            <person name="De Carvalho L.P.S."/>
            <person name="Shen B."/>
        </authorList>
    </citation>
    <scope>NUCLEOTIDE SEQUENCE [LARGE SCALE GENOMIC DNA]</scope>
    <source>
        <strain evidence="4 5">NPDC038104</strain>
    </source>
</reference>
<feature type="compositionally biased region" description="Pro residues" evidence="1">
    <location>
        <begin position="28"/>
        <end position="39"/>
    </location>
</feature>
<evidence type="ECO:0000256" key="2">
    <source>
        <dbReference type="SAM" id="Phobius"/>
    </source>
</evidence>
<dbReference type="SUPFAM" id="SSF50998">
    <property type="entry name" value="Quinoprotein alcohol dehydrogenase-like"/>
    <property type="match status" value="1"/>
</dbReference>
<keyword evidence="2" id="KW-0472">Membrane</keyword>
<feature type="compositionally biased region" description="Pro residues" evidence="1">
    <location>
        <begin position="1"/>
        <end position="10"/>
    </location>
</feature>
<dbReference type="Pfam" id="PF13360">
    <property type="entry name" value="PQQ_2"/>
    <property type="match status" value="1"/>
</dbReference>
<name>A0ABV2YFX5_9ACTN</name>
<dbReference type="InterPro" id="IPR002372">
    <property type="entry name" value="PQQ_rpt_dom"/>
</dbReference>
<dbReference type="InterPro" id="IPR015943">
    <property type="entry name" value="WD40/YVTN_repeat-like_dom_sf"/>
</dbReference>
<protein>
    <submittedName>
        <fullName evidence="4">PQQ-binding-like beta-propeller repeat protein</fullName>
    </submittedName>
</protein>
<feature type="compositionally biased region" description="Pro residues" evidence="1">
    <location>
        <begin position="74"/>
        <end position="86"/>
    </location>
</feature>
<dbReference type="RefSeq" id="WP_108951664.1">
    <property type="nucleotide sequence ID" value="NZ_BEVZ01000001.1"/>
</dbReference>
<dbReference type="EMBL" id="JBEZUR010000011">
    <property type="protein sequence ID" value="MEU3554624.1"/>
    <property type="molecule type" value="Genomic_DNA"/>
</dbReference>
<dbReference type="Gene3D" id="2.130.10.10">
    <property type="entry name" value="YVTN repeat-like/Quinoprotein amine dehydrogenase"/>
    <property type="match status" value="2"/>
</dbReference>
<dbReference type="InterPro" id="IPR011047">
    <property type="entry name" value="Quinoprotein_ADH-like_sf"/>
</dbReference>
<evidence type="ECO:0000313" key="5">
    <source>
        <dbReference type="Proteomes" id="UP001550850"/>
    </source>
</evidence>
<keyword evidence="2" id="KW-1133">Transmembrane helix</keyword>
<feature type="region of interest" description="Disordered" evidence="1">
    <location>
        <begin position="1"/>
        <end position="91"/>
    </location>
</feature>
<dbReference type="Proteomes" id="UP001550850">
    <property type="component" value="Unassembled WGS sequence"/>
</dbReference>
<organism evidence="4 5">
    <name type="scientific">Streptomyces fragilis</name>
    <dbReference type="NCBI Taxonomy" id="67301"/>
    <lineage>
        <taxon>Bacteria</taxon>
        <taxon>Bacillati</taxon>
        <taxon>Actinomycetota</taxon>
        <taxon>Actinomycetes</taxon>
        <taxon>Kitasatosporales</taxon>
        <taxon>Streptomycetaceae</taxon>
        <taxon>Streptomyces</taxon>
    </lineage>
</organism>
<evidence type="ECO:0000256" key="1">
    <source>
        <dbReference type="SAM" id="MobiDB-lite"/>
    </source>
</evidence>
<keyword evidence="2" id="KW-0812">Transmembrane</keyword>
<keyword evidence="5" id="KW-1185">Reference proteome</keyword>
<feature type="region of interest" description="Disordered" evidence="1">
    <location>
        <begin position="124"/>
        <end position="158"/>
    </location>
</feature>
<feature type="domain" description="Pyrrolo-quinoline quinone repeat" evidence="3">
    <location>
        <begin position="173"/>
        <end position="306"/>
    </location>
</feature>
<comment type="caution">
    <text evidence="4">The sequence shown here is derived from an EMBL/GenBank/DDBJ whole genome shotgun (WGS) entry which is preliminary data.</text>
</comment>
<sequence>MTQPPEPGRPPQGDGGAHEPAAQGPYGATPPPHQPPAPPAAGYGYPQTPPAPNPYLQQPGQQQAPHTPSYGYPAPQPPTVPAPAAAPPRTEAERKALRAQIAIVVSALVAIALIIGGGVWYSGSKDDGGKPVAGGTEGGKGKGGEEGGGTEKVPSDPEGRLLFEVPMPKVEKDLQINVKGSWATGELYAKSGADGITAYDPRTGEQKWKLPLPGPVCFSSRHTTEDGRTAIVHEPAMPTAKEPTKGCSEVTAIDLTTGRKLWTKNAKNGDRPVRFDNVTLSGTTVAAGSSSGGAAWDLTNGSSLWQPKPGDTCYDAGYGGGQALVALRKCGEYGNYQLLLQTLDAKKGTVLSEYKLPEGVDYASIVSTVPLVAAADVGDTAGDGSGISDFFSVDAATGKLRAKISAPGETYAADCDGVTGVEQCGNLAVSQDTLYLPTEEREAGGGTARTNEVVAIDLATGKTGRKADAGEGHNLLPLRMDGDDVLAYKSGPYDKGGQVVRLDGDTLKETLLLQLPNDRASRELEISFSPDYQEFLFSGGRLFMSEVYARGDDKDDEPLAVAFGPKG</sequence>
<accession>A0ABV2YFX5</accession>
<dbReference type="SUPFAM" id="SSF81995">
    <property type="entry name" value="beta-sandwich domain of Sec23/24"/>
    <property type="match status" value="1"/>
</dbReference>
<evidence type="ECO:0000313" key="4">
    <source>
        <dbReference type="EMBL" id="MEU3554624.1"/>
    </source>
</evidence>